<comment type="similarity">
    <text evidence="1">Belongs to the PrpD family.</text>
</comment>
<dbReference type="Gene3D" id="1.10.4100.10">
    <property type="entry name" value="2-methylcitrate dehydratase PrpD"/>
    <property type="match status" value="1"/>
</dbReference>
<evidence type="ECO:0000313" key="5">
    <source>
        <dbReference type="Proteomes" id="UP001370348"/>
    </source>
</evidence>
<dbReference type="InterPro" id="IPR045336">
    <property type="entry name" value="MmgE_PrpD_N"/>
</dbReference>
<dbReference type="Gene3D" id="3.30.1330.120">
    <property type="entry name" value="2-methylcitrate dehydratase PrpD"/>
    <property type="match status" value="1"/>
</dbReference>
<dbReference type="SUPFAM" id="SSF103378">
    <property type="entry name" value="2-methylcitrate dehydratase PrpD"/>
    <property type="match status" value="1"/>
</dbReference>
<dbReference type="Pfam" id="PF19305">
    <property type="entry name" value="MmgE_PrpD_C"/>
    <property type="match status" value="1"/>
</dbReference>
<protein>
    <submittedName>
        <fullName evidence="4">MmgE/PrpD family protein</fullName>
    </submittedName>
</protein>
<dbReference type="Proteomes" id="UP001370348">
    <property type="component" value="Chromosome"/>
</dbReference>
<proteinExistence type="inferred from homology"/>
<dbReference type="InterPro" id="IPR045337">
    <property type="entry name" value="MmgE_PrpD_C"/>
</dbReference>
<reference evidence="4 5" key="1">
    <citation type="submission" date="2021-12" db="EMBL/GenBank/DDBJ databases">
        <title>Discovery of the Pendulisporaceae a myxobacterial family with distinct sporulation behavior and unique specialized metabolism.</title>
        <authorList>
            <person name="Garcia R."/>
            <person name="Popoff A."/>
            <person name="Bader C.D."/>
            <person name="Loehr J."/>
            <person name="Walesch S."/>
            <person name="Walt C."/>
            <person name="Boldt J."/>
            <person name="Bunk B."/>
            <person name="Haeckl F.J.F.P.J."/>
            <person name="Gunesch A.P."/>
            <person name="Birkelbach J."/>
            <person name="Nuebel U."/>
            <person name="Pietschmann T."/>
            <person name="Bach T."/>
            <person name="Mueller R."/>
        </authorList>
    </citation>
    <scope>NUCLEOTIDE SEQUENCE [LARGE SCALE GENOMIC DNA]</scope>
    <source>
        <strain evidence="4 5">MSr11954</strain>
    </source>
</reference>
<accession>A0ABZ2M3B9</accession>
<dbReference type="InterPro" id="IPR042188">
    <property type="entry name" value="MmgE/PrpD_sf_2"/>
</dbReference>
<dbReference type="PANTHER" id="PTHR16943">
    <property type="entry name" value="2-METHYLCITRATE DEHYDRATASE-RELATED"/>
    <property type="match status" value="1"/>
</dbReference>
<evidence type="ECO:0000313" key="4">
    <source>
        <dbReference type="EMBL" id="WXB15897.1"/>
    </source>
</evidence>
<gene>
    <name evidence="4" type="ORF">LZC94_01205</name>
</gene>
<keyword evidence="5" id="KW-1185">Reference proteome</keyword>
<dbReference type="InterPro" id="IPR042183">
    <property type="entry name" value="MmgE/PrpD_sf_1"/>
</dbReference>
<dbReference type="InterPro" id="IPR005656">
    <property type="entry name" value="MmgE_PrpD"/>
</dbReference>
<dbReference type="RefSeq" id="WP_394825531.1">
    <property type="nucleotide sequence ID" value="NZ_CP089984.1"/>
</dbReference>
<name>A0ABZ2M3B9_9BACT</name>
<dbReference type="Pfam" id="PF03972">
    <property type="entry name" value="MmgE_PrpD_N"/>
    <property type="match status" value="1"/>
</dbReference>
<dbReference type="InterPro" id="IPR036148">
    <property type="entry name" value="MmgE/PrpD_sf"/>
</dbReference>
<sequence>MTARGAFTDLASRISAIRPRDVPPSLHEEAKLAVLDTFAVALAGQRSPAAQGVRRTARRTSGTGRASVWWTRHTLAIDAAAFMNAFASHVLDFDSVHYSTFGHSATVILPALFPFFDDPFLSGREILNAYIVGVEVMGVLGNAFGERLRERGHHPTAVLGTLAASSAVGWLLRLDEVGMARALCLSGVSLGGYTSSFGSSAKAYQVAAAARDGLSAAVYARDGNVSVPRGAPWLDNLCRLSGADLDRLADDTLCKPWILDQVPTAFKQYPCCAYFHQTLDALVSMLEEGRVRAPDVRAVKLVLPSYVVGANRFSRPRTVDEGRFSLAYNAALAICFGRVGPEHFQSHLLEDSLVQNVMASITTRESEAPRSLVEIVVTLKNDSELRVTFAHRLPDRAQRSALEKKFLGLAEGSLVEADCHAFLALLRAFEGARASDLAPFLTVEMEELA</sequence>
<organism evidence="4 5">
    <name type="scientific">Pendulispora albinea</name>
    <dbReference type="NCBI Taxonomy" id="2741071"/>
    <lineage>
        <taxon>Bacteria</taxon>
        <taxon>Pseudomonadati</taxon>
        <taxon>Myxococcota</taxon>
        <taxon>Myxococcia</taxon>
        <taxon>Myxococcales</taxon>
        <taxon>Sorangiineae</taxon>
        <taxon>Pendulisporaceae</taxon>
        <taxon>Pendulispora</taxon>
    </lineage>
</organism>
<evidence type="ECO:0000259" key="3">
    <source>
        <dbReference type="Pfam" id="PF19305"/>
    </source>
</evidence>
<dbReference type="PANTHER" id="PTHR16943:SF8">
    <property type="entry name" value="2-METHYLCITRATE DEHYDRATASE"/>
    <property type="match status" value="1"/>
</dbReference>
<evidence type="ECO:0000256" key="1">
    <source>
        <dbReference type="ARBA" id="ARBA00006174"/>
    </source>
</evidence>
<feature type="domain" description="MmgE/PrpD N-terminal" evidence="2">
    <location>
        <begin position="9"/>
        <end position="226"/>
    </location>
</feature>
<dbReference type="EMBL" id="CP089984">
    <property type="protein sequence ID" value="WXB15897.1"/>
    <property type="molecule type" value="Genomic_DNA"/>
</dbReference>
<feature type="domain" description="MmgE/PrpD C-terminal" evidence="3">
    <location>
        <begin position="269"/>
        <end position="424"/>
    </location>
</feature>
<evidence type="ECO:0000259" key="2">
    <source>
        <dbReference type="Pfam" id="PF03972"/>
    </source>
</evidence>